<comment type="caution">
    <text evidence="1">The sequence shown here is derived from an EMBL/GenBank/DDBJ whole genome shotgun (WGS) entry which is preliminary data.</text>
</comment>
<dbReference type="EMBL" id="JAHYBX010000012">
    <property type="protein sequence ID" value="MCA1858227.1"/>
    <property type="molecule type" value="Genomic_DNA"/>
</dbReference>
<evidence type="ECO:0000313" key="1">
    <source>
        <dbReference type="EMBL" id="MCA1858227.1"/>
    </source>
</evidence>
<evidence type="ECO:0000313" key="2">
    <source>
        <dbReference type="Proteomes" id="UP001198602"/>
    </source>
</evidence>
<name>A0ABS7YET9_9BURK</name>
<reference evidence="1 2" key="1">
    <citation type="submission" date="2021-07" db="EMBL/GenBank/DDBJ databases">
        <title>Characterization of Violacein-producing bacteria and related species.</title>
        <authorList>
            <person name="Wilson H.S."/>
            <person name="De Leon M.E."/>
        </authorList>
    </citation>
    <scope>NUCLEOTIDE SEQUENCE [LARGE SCALE GENOMIC DNA]</scope>
    <source>
        <strain evidence="1 2">HSC-2F05</strain>
    </source>
</reference>
<gene>
    <name evidence="1" type="ORF">LE190_20155</name>
</gene>
<dbReference type="RefSeq" id="WP_225240387.1">
    <property type="nucleotide sequence ID" value="NZ_JAHYBX010000012.1"/>
</dbReference>
<protein>
    <submittedName>
        <fullName evidence="1">Uncharacterized protein</fullName>
    </submittedName>
</protein>
<organism evidence="1 2">
    <name type="scientific">Massilia hydrophila</name>
    <dbReference type="NCBI Taxonomy" id="3044279"/>
    <lineage>
        <taxon>Bacteria</taxon>
        <taxon>Pseudomonadati</taxon>
        <taxon>Pseudomonadota</taxon>
        <taxon>Betaproteobacteria</taxon>
        <taxon>Burkholderiales</taxon>
        <taxon>Oxalobacteraceae</taxon>
        <taxon>Telluria group</taxon>
        <taxon>Massilia</taxon>
    </lineage>
</organism>
<accession>A0ABS7YET9</accession>
<sequence>MKMAFGLPRAQAGAYTAPDASGSRPGRCRFVAQPAQIMSCDRKRAMSFSGELDGRLVVDGTVRSQGVRVWLGDSVLSLSEPGYSRLSISFAPFSVSMILTQQRKCMEQGLYFDFKGHDLGGISEGPLGHPGDGEYNVRTIVAFRTDTTYFPDHIQVDIQGRSASGTDVFDASKVLPAVTFSAHFAIPKARFAEVFELKEHVHAYLTTVFDQVFA</sequence>
<proteinExistence type="predicted"/>
<dbReference type="Proteomes" id="UP001198602">
    <property type="component" value="Unassembled WGS sequence"/>
</dbReference>
<keyword evidence="2" id="KW-1185">Reference proteome</keyword>